<feature type="compositionally biased region" description="Basic and acidic residues" evidence="1">
    <location>
        <begin position="367"/>
        <end position="379"/>
    </location>
</feature>
<feature type="compositionally biased region" description="Polar residues" evidence="1">
    <location>
        <begin position="243"/>
        <end position="263"/>
    </location>
</feature>
<evidence type="ECO:0000313" key="2">
    <source>
        <dbReference type="Proteomes" id="UP000504628"/>
    </source>
</evidence>
<dbReference type="AlphaFoldDB" id="A0A6J2MMC6"/>
<feature type="compositionally biased region" description="Polar residues" evidence="1">
    <location>
        <begin position="393"/>
        <end position="405"/>
    </location>
</feature>
<dbReference type="RefSeq" id="XP_028379255.1">
    <property type="nucleotide sequence ID" value="XM_028523454.1"/>
</dbReference>
<feature type="compositionally biased region" description="Low complexity" evidence="1">
    <location>
        <begin position="330"/>
        <end position="342"/>
    </location>
</feature>
<feature type="region of interest" description="Disordered" evidence="1">
    <location>
        <begin position="700"/>
        <end position="777"/>
    </location>
</feature>
<accession>A0A6J2MMC6</accession>
<evidence type="ECO:0000313" key="3">
    <source>
        <dbReference type="RefSeq" id="XP_028379255.1"/>
    </source>
</evidence>
<dbReference type="KEGG" id="pdic:114505672"/>
<feature type="compositionally biased region" description="Basic residues" evidence="1">
    <location>
        <begin position="117"/>
        <end position="127"/>
    </location>
</feature>
<dbReference type="GeneID" id="114505672"/>
<reference evidence="3" key="1">
    <citation type="submission" date="2025-08" db="UniProtKB">
        <authorList>
            <consortium name="RefSeq"/>
        </authorList>
    </citation>
    <scope>IDENTIFICATION</scope>
    <source>
        <tissue evidence="3">Muscle</tissue>
    </source>
</reference>
<feature type="compositionally biased region" description="Pro residues" evidence="1">
    <location>
        <begin position="88"/>
        <end position="98"/>
    </location>
</feature>
<feature type="region of interest" description="Disordered" evidence="1">
    <location>
        <begin position="234"/>
        <end position="292"/>
    </location>
</feature>
<name>A0A6J2MMC6_9CHIR</name>
<feature type="region of interest" description="Disordered" evidence="1">
    <location>
        <begin position="1"/>
        <end position="135"/>
    </location>
</feature>
<feature type="region of interest" description="Disordered" evidence="1">
    <location>
        <begin position="637"/>
        <end position="658"/>
    </location>
</feature>
<feature type="region of interest" description="Disordered" evidence="1">
    <location>
        <begin position="147"/>
        <end position="212"/>
    </location>
</feature>
<dbReference type="Proteomes" id="UP000504628">
    <property type="component" value="Chromosome 3"/>
</dbReference>
<feature type="region of interest" description="Disordered" evidence="1">
    <location>
        <begin position="318"/>
        <end position="450"/>
    </location>
</feature>
<evidence type="ECO:0000256" key="1">
    <source>
        <dbReference type="SAM" id="MobiDB-lite"/>
    </source>
</evidence>
<feature type="compositionally biased region" description="Polar residues" evidence="1">
    <location>
        <begin position="640"/>
        <end position="651"/>
    </location>
</feature>
<keyword evidence="2" id="KW-1185">Reference proteome</keyword>
<gene>
    <name evidence="3" type="primary">LOC114505672</name>
</gene>
<feature type="compositionally biased region" description="Low complexity" evidence="1">
    <location>
        <begin position="502"/>
        <end position="520"/>
    </location>
</feature>
<protein>
    <submittedName>
        <fullName evidence="3">Collagen alpha-1(III) chain-like</fullName>
    </submittedName>
</protein>
<organism evidence="2 3">
    <name type="scientific">Phyllostomus discolor</name>
    <name type="common">pale spear-nosed bat</name>
    <dbReference type="NCBI Taxonomy" id="89673"/>
    <lineage>
        <taxon>Eukaryota</taxon>
        <taxon>Metazoa</taxon>
        <taxon>Chordata</taxon>
        <taxon>Craniata</taxon>
        <taxon>Vertebrata</taxon>
        <taxon>Euteleostomi</taxon>
        <taxon>Mammalia</taxon>
        <taxon>Eutheria</taxon>
        <taxon>Laurasiatheria</taxon>
        <taxon>Chiroptera</taxon>
        <taxon>Yangochiroptera</taxon>
        <taxon>Phyllostomidae</taxon>
        <taxon>Phyllostominae</taxon>
        <taxon>Phyllostomus</taxon>
    </lineage>
</organism>
<feature type="region of interest" description="Disordered" evidence="1">
    <location>
        <begin position="490"/>
        <end position="593"/>
    </location>
</feature>
<dbReference type="InParanoid" id="A0A6J2MMC6"/>
<sequence length="777" mass="81060">MGEAARCARWAGSAHHLSPRRASVSEPPHGHGPAVSSEATQPDRNAADTPESAGSEHTSEPHPGTQEEYSPDGGGGGHVRPAKDWPPQAAPRSPPWLPGPVALSRANGPRDRDAPGRRSRHRPHRPAGRSGVSSLASAFCEDVDLSRRSSAFSSHGRSDQPRGGPAGLPTQPLAVGDVGDTGGVRPARGPQKDKQQLGVFSAHSLKKLDSKTMKAAAWQREWLCEALAQTCTTQTQIEREPGKSNNRPPAGPTSTKEGGSQRPSGRRCSWPLPEGRRRAVPRESFPPPEAGESRCVAVPRLFRSVAARDLLVLRGPESGHFLCGRSGVQRASSGGFRGARGSPHAEPSRGRPRGSDCSSGRLLRPSPDGRDLRGREPLPRPHRQAVPAASSPGKGTTQRPTQLVWATSRAPLNAPPPGGGREDRSDDDPPPPAEALGAVSSRRSNISEGRCGFTGVCGNSGRRGCYPPNRGGHLYAMRKPLSSSRLACVHSGTTHRRGHRSPGAAEPAAGPGCEGPADPASPIRSAGPASWVPGRRPANRGSGRPLACRALRKTRPHRAPEAEGERRGGPPSPIGAPPHGRDTASPCPPPSHELRLRCPFLRGGSAVRAPAPAGTPQEAALLCGGGDRKALWERDALQDAESTGTESQRSQDGPGGLLTLRPSAGSCVVGLLLPALSALGGGGGGQAPVRANCVQHCLPPPTPGPVSRQAEPPEPPRTRLGCSLTRVGFARAPHPGKTPIRGSEPAGICGDSDAPAPVHPQTPRDILPGKLKLDRPP</sequence>
<feature type="compositionally biased region" description="Basic and acidic residues" evidence="1">
    <location>
        <begin position="558"/>
        <end position="568"/>
    </location>
</feature>
<proteinExistence type="predicted"/>